<dbReference type="RefSeq" id="WP_058260993.1">
    <property type="nucleotide sequence ID" value="NZ_CP051181.1"/>
</dbReference>
<accession>A0A0P1F497</accession>
<reference evidence="1 2" key="1">
    <citation type="submission" date="2015-09" db="EMBL/GenBank/DDBJ databases">
        <authorList>
            <consortium name="Swine Surveillance"/>
        </authorList>
    </citation>
    <scope>NUCLEOTIDE SEQUENCE [LARGE SCALE GENOMIC DNA]</scope>
    <source>
        <strain evidence="1 2">CECT 4357</strain>
    </source>
</reference>
<dbReference type="OrthoDB" id="7877306at2"/>
<keyword evidence="2" id="KW-1185">Reference proteome</keyword>
<dbReference type="Proteomes" id="UP000051587">
    <property type="component" value="Unassembled WGS sequence"/>
</dbReference>
<evidence type="ECO:0000313" key="2">
    <source>
        <dbReference type="Proteomes" id="UP000051587"/>
    </source>
</evidence>
<dbReference type="EMBL" id="CYSA01000003">
    <property type="protein sequence ID" value="CUH62576.1"/>
    <property type="molecule type" value="Genomic_DNA"/>
</dbReference>
<protein>
    <submittedName>
        <fullName evidence="1">Uncharacterized protein</fullName>
    </submittedName>
</protein>
<dbReference type="AlphaFoldDB" id="A0A0P1F497"/>
<sequence length="139" mass="15406">MSVSFRIIPPRGLVYVRYEGNINTADSAATFNDYAHHPDCRPGQKQLIDLACVTGFDGDFPKLMELQARKADVFLAEGVQTLAVYYAPSPLTRKIAQMIERSWEPFPGVVAVIQDTEAGALSILGMQMKSFEELLEHTA</sequence>
<evidence type="ECO:0000313" key="1">
    <source>
        <dbReference type="EMBL" id="CUH62576.1"/>
    </source>
</evidence>
<dbReference type="STRING" id="53501.SAMN04488043_10387"/>
<name>A0A0P1F497_THAGE</name>
<gene>
    <name evidence="1" type="ORF">TG4357_00187</name>
</gene>
<proteinExistence type="predicted"/>
<organism evidence="1 2">
    <name type="scientific">Thalassovita gelatinovora</name>
    <name type="common">Thalassobius gelatinovorus</name>
    <dbReference type="NCBI Taxonomy" id="53501"/>
    <lineage>
        <taxon>Bacteria</taxon>
        <taxon>Pseudomonadati</taxon>
        <taxon>Pseudomonadota</taxon>
        <taxon>Alphaproteobacteria</taxon>
        <taxon>Rhodobacterales</taxon>
        <taxon>Roseobacteraceae</taxon>
        <taxon>Thalassovita</taxon>
    </lineage>
</organism>